<keyword evidence="6 15" id="KW-0375">Hydrogen ion transport</keyword>
<comment type="similarity">
    <text evidence="1 15 16">Belongs to the ATPase B chain family.</text>
</comment>
<evidence type="ECO:0000256" key="16">
    <source>
        <dbReference type="RuleBase" id="RU003848"/>
    </source>
</evidence>
<dbReference type="GO" id="GO:0012505">
    <property type="term" value="C:endomembrane system"/>
    <property type="evidence" value="ECO:0007669"/>
    <property type="project" value="UniProtKB-SubCell"/>
</dbReference>
<evidence type="ECO:0000313" key="19">
    <source>
        <dbReference type="Proteomes" id="UP000009374"/>
    </source>
</evidence>
<dbReference type="InterPro" id="IPR050059">
    <property type="entry name" value="ATP_synthase_B_chain"/>
</dbReference>
<feature type="transmembrane region" description="Helical" evidence="15">
    <location>
        <begin position="12"/>
        <end position="32"/>
    </location>
</feature>
<evidence type="ECO:0000256" key="1">
    <source>
        <dbReference type="ARBA" id="ARBA00005513"/>
    </source>
</evidence>
<keyword evidence="19" id="KW-1185">Reference proteome</keyword>
<keyword evidence="9 15" id="KW-0472">Membrane</keyword>
<dbReference type="NCBIfam" id="TIGR01144">
    <property type="entry name" value="ATP_synt_b"/>
    <property type="match status" value="1"/>
</dbReference>
<dbReference type="EMBL" id="GG693880">
    <property type="protein sequence ID" value="EES52125.1"/>
    <property type="molecule type" value="Genomic_DNA"/>
</dbReference>
<evidence type="ECO:0000256" key="6">
    <source>
        <dbReference type="ARBA" id="ARBA00022781"/>
    </source>
</evidence>
<dbReference type="PANTHER" id="PTHR33445">
    <property type="entry name" value="ATP SYNTHASE SUBUNIT B', CHLOROPLASTIC"/>
    <property type="match status" value="1"/>
</dbReference>
<keyword evidence="3 15" id="KW-1003">Cell membrane</keyword>
<keyword evidence="4 15" id="KW-0138">CF(0)</keyword>
<keyword evidence="7 15" id="KW-1133">Transmembrane helix</keyword>
<evidence type="ECO:0000313" key="18">
    <source>
        <dbReference type="EMBL" id="EES52125.1"/>
    </source>
</evidence>
<keyword evidence="2 15" id="KW-0813">Transport</keyword>
<reference evidence="18 19" key="1">
    <citation type="journal article" date="2009" name="Appl. Environ. Microbiol.">
        <title>Community genomic and proteomic analyses of chemoautotrophic iron-oxidizing "Leptospirillum rubarum" (Group II) and "Leptospirillum ferrodiazotrophum" (Group III) bacteria in acid mine drainage biofilms.</title>
        <authorList>
            <person name="Goltsman D.S."/>
            <person name="Denef V.J."/>
            <person name="Singer S.W."/>
            <person name="VerBerkmoes N.C."/>
            <person name="Lefsrud M."/>
            <person name="Mueller R.S."/>
            <person name="Dick G.J."/>
            <person name="Sun C.L."/>
            <person name="Wheeler K.E."/>
            <person name="Zemla A."/>
            <person name="Baker B.J."/>
            <person name="Hauser L."/>
            <person name="Land M."/>
            <person name="Shah M.B."/>
            <person name="Thelen M.P."/>
            <person name="Hettich R.L."/>
            <person name="Banfield J.F."/>
        </authorList>
    </citation>
    <scope>NUCLEOTIDE SEQUENCE [LARGE SCALE GENOMIC DNA]</scope>
</reference>
<keyword evidence="8 15" id="KW-0406">Ion transport</keyword>
<proteinExistence type="inferred from homology"/>
<keyword evidence="5 15" id="KW-0812">Transmembrane</keyword>
<evidence type="ECO:0000256" key="13">
    <source>
        <dbReference type="ARBA" id="ARBA00026054"/>
    </source>
</evidence>
<sequence length="168" mass="19385">MPQFDSQFFPSTIFWSLVSFALMLFIVGKYLYPSLIRILDERRTKVSSDMEAARKSREEAEKLLAEQHELLEKARAQAENMIRQAEEMARTLREEREKEIAQSVKAELDKAAAQIAADREKMKSELRTETVTLVVRSLETILEETLTDTQKVVYINKAMKAIDERKAG</sequence>
<evidence type="ECO:0000256" key="4">
    <source>
        <dbReference type="ARBA" id="ARBA00022547"/>
    </source>
</evidence>
<evidence type="ECO:0000256" key="3">
    <source>
        <dbReference type="ARBA" id="ARBA00022475"/>
    </source>
</evidence>
<evidence type="ECO:0000256" key="14">
    <source>
        <dbReference type="ARBA" id="ARBA00037847"/>
    </source>
</evidence>
<dbReference type="GO" id="GO:0045259">
    <property type="term" value="C:proton-transporting ATP synthase complex"/>
    <property type="evidence" value="ECO:0007669"/>
    <property type="project" value="UniProtKB-KW"/>
</dbReference>
<evidence type="ECO:0000256" key="7">
    <source>
        <dbReference type="ARBA" id="ARBA00022989"/>
    </source>
</evidence>
<gene>
    <name evidence="15" type="primary">atpF</name>
    <name evidence="18" type="ORF">UBAL3_94530090</name>
</gene>
<keyword evidence="17" id="KW-0175">Coiled coil</keyword>
<evidence type="ECO:0000256" key="11">
    <source>
        <dbReference type="ARBA" id="ARBA00025198"/>
    </source>
</evidence>
<dbReference type="Proteomes" id="UP000009374">
    <property type="component" value="Unassembled WGS sequence"/>
</dbReference>
<dbReference type="GO" id="GO:0046961">
    <property type="term" value="F:proton-transporting ATPase activity, rotational mechanism"/>
    <property type="evidence" value="ECO:0007669"/>
    <property type="project" value="TreeGrafter"/>
</dbReference>
<evidence type="ECO:0000256" key="2">
    <source>
        <dbReference type="ARBA" id="ARBA00022448"/>
    </source>
</evidence>
<comment type="subunit">
    <text evidence="13">F-type ATPases have 2 components, F(1) - the catalytic core - and F(0) - the membrane proton channel. F(1) has five subunits: alpha(3), beta(3), gamma(1), delta(1), epsilon(1). F(0) has four main subunits: a(1), b(2) and c(10-14). The alpha and beta chains form an alternating ring which encloses part of the gamma chain. F(1) is attached to F(0) by a central stalk formed by the gamma and epsilon chains, while a peripheral stalk is formed by the delta and b chains.</text>
</comment>
<evidence type="ECO:0000256" key="8">
    <source>
        <dbReference type="ARBA" id="ARBA00023065"/>
    </source>
</evidence>
<accession>C6HZB4</accession>
<comment type="subcellular location">
    <subcellularLocation>
        <location evidence="15">Cell membrane</location>
        <topology evidence="15">Single-pass membrane protein</topology>
    </subcellularLocation>
    <subcellularLocation>
        <location evidence="14">Endomembrane system</location>
        <topology evidence="14">Single-pass membrane protein</topology>
    </subcellularLocation>
</comment>
<comment type="function">
    <text evidence="12">Component of the F(0) channel, it forms part of the peripheral stalk, linking F(1) to F(0). The b'-subunit is a diverged and duplicated form of b found in plants and photosynthetic bacteria.</text>
</comment>
<dbReference type="InterPro" id="IPR002146">
    <property type="entry name" value="ATP_synth_b/b'su_bac/chlpt"/>
</dbReference>
<evidence type="ECO:0000256" key="17">
    <source>
        <dbReference type="SAM" id="Coils"/>
    </source>
</evidence>
<evidence type="ECO:0000256" key="9">
    <source>
        <dbReference type="ARBA" id="ARBA00023136"/>
    </source>
</evidence>
<comment type="function">
    <text evidence="11 15">F(1)F(0) ATP synthase produces ATP from ADP in the presence of a proton or sodium gradient. F-type ATPases consist of two structural domains, F(1) containing the extramembraneous catalytic core and F(0) containing the membrane proton channel, linked together by a central stalk and a peripheral stalk. During catalysis, ATP synthesis in the catalytic domain of F(1) is coupled via a rotary mechanism of the central stalk subunits to proton translocation.</text>
</comment>
<dbReference type="CDD" id="cd06503">
    <property type="entry name" value="ATP-synt_Fo_b"/>
    <property type="match status" value="1"/>
</dbReference>
<dbReference type="Pfam" id="PF00430">
    <property type="entry name" value="ATP-synt_B"/>
    <property type="match status" value="1"/>
</dbReference>
<comment type="subunit">
    <text evidence="15">F-type ATPases have 2 components, F(1) - the catalytic core - and F(0) - the membrane proton channel. F(1) has five subunits: alpha(3), beta(3), gamma(1), delta(1), epsilon(1). F(0) has three main subunits: a(1), b(2) and c(10-14). The alpha and beta chains form an alternating ring which encloses part of the gamma chain. F(1) is attached to F(0) by a central stalk formed by the gamma and epsilon chains, while a peripheral stalk is formed by the delta and b chains.</text>
</comment>
<evidence type="ECO:0000256" key="15">
    <source>
        <dbReference type="HAMAP-Rule" id="MF_01398"/>
    </source>
</evidence>
<organism evidence="18 19">
    <name type="scientific">Leptospirillum ferrodiazotrophum</name>
    <dbReference type="NCBI Taxonomy" id="412449"/>
    <lineage>
        <taxon>Bacteria</taxon>
        <taxon>Pseudomonadati</taxon>
        <taxon>Nitrospirota</taxon>
        <taxon>Nitrospiria</taxon>
        <taxon>Nitrospirales</taxon>
        <taxon>Nitrospiraceae</taxon>
        <taxon>Leptospirillum</taxon>
    </lineage>
</organism>
<dbReference type="GO" id="GO:0046933">
    <property type="term" value="F:proton-transporting ATP synthase activity, rotational mechanism"/>
    <property type="evidence" value="ECO:0007669"/>
    <property type="project" value="UniProtKB-UniRule"/>
</dbReference>
<protein>
    <recommendedName>
        <fullName evidence="15">ATP synthase subunit b</fullName>
    </recommendedName>
    <alternativeName>
        <fullName evidence="15">ATP synthase F(0) sector subunit b</fullName>
    </alternativeName>
    <alternativeName>
        <fullName evidence="15">ATPase subunit I</fullName>
    </alternativeName>
    <alternativeName>
        <fullName evidence="15">F-type ATPase subunit b</fullName>
        <shortName evidence="15">F-ATPase subunit b</shortName>
    </alternativeName>
</protein>
<dbReference type="AlphaFoldDB" id="C6HZB4"/>
<feature type="coiled-coil region" evidence="17">
    <location>
        <begin position="50"/>
        <end position="125"/>
    </location>
</feature>
<dbReference type="HAMAP" id="MF_01398">
    <property type="entry name" value="ATP_synth_b_bprime"/>
    <property type="match status" value="1"/>
</dbReference>
<evidence type="ECO:0000256" key="5">
    <source>
        <dbReference type="ARBA" id="ARBA00022692"/>
    </source>
</evidence>
<name>C6HZB4_9BACT</name>
<dbReference type="GO" id="GO:0005886">
    <property type="term" value="C:plasma membrane"/>
    <property type="evidence" value="ECO:0007669"/>
    <property type="project" value="UniProtKB-SubCell"/>
</dbReference>
<keyword evidence="10 15" id="KW-0066">ATP synthesis</keyword>
<dbReference type="PANTHER" id="PTHR33445:SF1">
    <property type="entry name" value="ATP SYNTHASE SUBUNIT B"/>
    <property type="match status" value="1"/>
</dbReference>
<dbReference type="InterPro" id="IPR005864">
    <property type="entry name" value="ATP_synth_F0_bsu_bac"/>
</dbReference>
<evidence type="ECO:0000256" key="10">
    <source>
        <dbReference type="ARBA" id="ARBA00023310"/>
    </source>
</evidence>
<evidence type="ECO:0000256" key="12">
    <source>
        <dbReference type="ARBA" id="ARBA00025614"/>
    </source>
</evidence>